<feature type="compositionally biased region" description="Basic and acidic residues" evidence="1">
    <location>
        <begin position="163"/>
        <end position="174"/>
    </location>
</feature>
<dbReference type="EMBL" id="JBBMFD010000026">
    <property type="protein sequence ID" value="MEQ2441484.1"/>
    <property type="molecule type" value="Genomic_DNA"/>
</dbReference>
<dbReference type="Pfam" id="PF12802">
    <property type="entry name" value="MarR_2"/>
    <property type="match status" value="1"/>
</dbReference>
<dbReference type="InterPro" id="IPR036388">
    <property type="entry name" value="WH-like_DNA-bd_sf"/>
</dbReference>
<reference evidence="3 4" key="1">
    <citation type="submission" date="2024-03" db="EMBL/GenBank/DDBJ databases">
        <title>Human intestinal bacterial collection.</title>
        <authorList>
            <person name="Pauvert C."/>
            <person name="Hitch T.C.A."/>
            <person name="Clavel T."/>
        </authorList>
    </citation>
    <scope>NUCLEOTIDE SEQUENCE [LARGE SCALE GENOMIC DNA]</scope>
    <source>
        <strain evidence="3 4">CLA-JM-H44</strain>
    </source>
</reference>
<dbReference type="InterPro" id="IPR036390">
    <property type="entry name" value="WH_DNA-bd_sf"/>
</dbReference>
<dbReference type="InterPro" id="IPR000835">
    <property type="entry name" value="HTH_MarR-typ"/>
</dbReference>
<organism evidence="3 4">
    <name type="scientific">Solibaculum intestinale</name>
    <dbReference type="NCBI Taxonomy" id="3133165"/>
    <lineage>
        <taxon>Bacteria</taxon>
        <taxon>Bacillati</taxon>
        <taxon>Bacillota</taxon>
        <taxon>Clostridia</taxon>
        <taxon>Eubacteriales</taxon>
        <taxon>Oscillospiraceae</taxon>
        <taxon>Solibaculum</taxon>
    </lineage>
</organism>
<dbReference type="PANTHER" id="PTHR33164:SF43">
    <property type="entry name" value="HTH-TYPE TRANSCRIPTIONAL REPRESSOR YETL"/>
    <property type="match status" value="1"/>
</dbReference>
<dbReference type="Proteomes" id="UP001489509">
    <property type="component" value="Unassembled WGS sequence"/>
</dbReference>
<keyword evidence="4" id="KW-1185">Reference proteome</keyword>
<evidence type="ECO:0000256" key="1">
    <source>
        <dbReference type="SAM" id="MobiDB-lite"/>
    </source>
</evidence>
<dbReference type="SUPFAM" id="SSF46785">
    <property type="entry name" value="Winged helix' DNA-binding domain"/>
    <property type="match status" value="1"/>
</dbReference>
<sequence length="174" mass="19644">MLDQETTAARLMELFILFSKTHWAPPRVGDLTPGESSMLMHLHRMQAGRCHGVPSAHGARVKEISRMLRVAPPSVTQQVNTLETRGYLIREMDPRDRRAVRVLLTDKGEQAVRDTVAAFQGKIDNLITYLGEEKSEQLIGLLQEVYEYFKFRAGRAPQGAPSQERKDDADDKAL</sequence>
<dbReference type="PRINTS" id="PR00598">
    <property type="entry name" value="HTHMARR"/>
</dbReference>
<name>A0ABV1E2F7_9FIRM</name>
<feature type="region of interest" description="Disordered" evidence="1">
    <location>
        <begin position="155"/>
        <end position="174"/>
    </location>
</feature>
<dbReference type="RefSeq" id="WP_349220593.1">
    <property type="nucleotide sequence ID" value="NZ_JBBMFD010000026.1"/>
</dbReference>
<feature type="domain" description="HTH marR-type" evidence="2">
    <location>
        <begin position="1"/>
        <end position="147"/>
    </location>
</feature>
<evidence type="ECO:0000313" key="3">
    <source>
        <dbReference type="EMBL" id="MEQ2441484.1"/>
    </source>
</evidence>
<dbReference type="SMART" id="SM00347">
    <property type="entry name" value="HTH_MARR"/>
    <property type="match status" value="1"/>
</dbReference>
<protein>
    <submittedName>
        <fullName evidence="3">MarR family winged helix-turn-helix transcriptional regulator</fullName>
    </submittedName>
</protein>
<accession>A0ABV1E2F7</accession>
<dbReference type="PROSITE" id="PS50995">
    <property type="entry name" value="HTH_MARR_2"/>
    <property type="match status" value="1"/>
</dbReference>
<evidence type="ECO:0000313" key="4">
    <source>
        <dbReference type="Proteomes" id="UP001489509"/>
    </source>
</evidence>
<dbReference type="PANTHER" id="PTHR33164">
    <property type="entry name" value="TRANSCRIPTIONAL REGULATOR, MARR FAMILY"/>
    <property type="match status" value="1"/>
</dbReference>
<dbReference type="InterPro" id="IPR039422">
    <property type="entry name" value="MarR/SlyA-like"/>
</dbReference>
<proteinExistence type="predicted"/>
<dbReference type="Gene3D" id="1.10.10.10">
    <property type="entry name" value="Winged helix-like DNA-binding domain superfamily/Winged helix DNA-binding domain"/>
    <property type="match status" value="1"/>
</dbReference>
<gene>
    <name evidence="3" type="ORF">WMO26_11655</name>
</gene>
<comment type="caution">
    <text evidence="3">The sequence shown here is derived from an EMBL/GenBank/DDBJ whole genome shotgun (WGS) entry which is preliminary data.</text>
</comment>
<evidence type="ECO:0000259" key="2">
    <source>
        <dbReference type="PROSITE" id="PS50995"/>
    </source>
</evidence>